<feature type="binding site" evidence="6">
    <location>
        <position position="197"/>
    </location>
    <ligand>
        <name>Zn(2+)</name>
        <dbReference type="ChEBI" id="CHEBI:29105"/>
    </ligand>
</feature>
<proteinExistence type="inferred from homology"/>
<keyword evidence="5 6" id="KW-0413">Isomerase</keyword>
<evidence type="ECO:0000313" key="8">
    <source>
        <dbReference type="Proteomes" id="UP001200430"/>
    </source>
</evidence>
<keyword evidence="8" id="KW-1185">Reference proteome</keyword>
<evidence type="ECO:0000256" key="5">
    <source>
        <dbReference type="ARBA" id="ARBA00023235"/>
    </source>
</evidence>
<comment type="function">
    <text evidence="6">Catalyzes the isomerization of 5-dehydro-4-deoxy-D-glucuronate to 3-deoxy-D-glycero-2,5-hexodiulosonate.</text>
</comment>
<evidence type="ECO:0000313" key="7">
    <source>
        <dbReference type="EMBL" id="MCF4142163.1"/>
    </source>
</evidence>
<comment type="caution">
    <text evidence="7">The sequence shown here is derived from an EMBL/GenBank/DDBJ whole genome shotgun (WGS) entry which is preliminary data.</text>
</comment>
<feature type="binding site" evidence="6">
    <location>
        <position position="202"/>
    </location>
    <ligand>
        <name>Zn(2+)</name>
        <dbReference type="ChEBI" id="CHEBI:29105"/>
    </ligand>
</feature>
<dbReference type="Gene3D" id="2.60.120.10">
    <property type="entry name" value="Jelly Rolls"/>
    <property type="match status" value="1"/>
</dbReference>
<dbReference type="EMBL" id="JAKGUD010000004">
    <property type="protein sequence ID" value="MCF4142163.1"/>
    <property type="molecule type" value="Genomic_DNA"/>
</dbReference>
<evidence type="ECO:0000256" key="1">
    <source>
        <dbReference type="ARBA" id="ARBA00000552"/>
    </source>
</evidence>
<evidence type="ECO:0000256" key="4">
    <source>
        <dbReference type="ARBA" id="ARBA00022833"/>
    </source>
</evidence>
<dbReference type="CDD" id="cd20491">
    <property type="entry name" value="cupin_KduI_C"/>
    <property type="match status" value="1"/>
</dbReference>
<dbReference type="GO" id="GO:0008697">
    <property type="term" value="F:4-deoxy-L-threo-5-hexosulose-uronate ketol-isomerase activity"/>
    <property type="evidence" value="ECO:0007669"/>
    <property type="project" value="UniProtKB-EC"/>
</dbReference>
<comment type="catalytic activity">
    <reaction evidence="1 6">
        <text>5-dehydro-4-deoxy-D-glucuronate = 3-deoxy-D-glycero-2,5-hexodiulosonate</text>
        <dbReference type="Rhea" id="RHEA:23896"/>
        <dbReference type="ChEBI" id="CHEBI:17117"/>
        <dbReference type="ChEBI" id="CHEBI:29071"/>
        <dbReference type="EC" id="5.3.1.17"/>
    </reaction>
</comment>
<comment type="cofactor">
    <cofactor evidence="6">
        <name>Zn(2+)</name>
        <dbReference type="ChEBI" id="CHEBI:29105"/>
    </cofactor>
    <text evidence="6">Binds 1 zinc ion per subunit.</text>
</comment>
<dbReference type="PIRSF" id="PIRSF006625">
    <property type="entry name" value="KduI"/>
    <property type="match status" value="1"/>
</dbReference>
<keyword evidence="4 6" id="KW-0862">Zinc</keyword>
<evidence type="ECO:0000256" key="2">
    <source>
        <dbReference type="ARBA" id="ARBA00008086"/>
    </source>
</evidence>
<feature type="binding site" evidence="6">
    <location>
        <position position="244"/>
    </location>
    <ligand>
        <name>Zn(2+)</name>
        <dbReference type="ChEBI" id="CHEBI:29105"/>
    </ligand>
</feature>
<reference evidence="7 8" key="1">
    <citation type="submission" date="2022-01" db="EMBL/GenBank/DDBJ databases">
        <title>Dethiosulfovibrio faecalis sp. nov., a novel proteolytic, non-sulfur-reducing bacterium isolated from a marine aquaculture solid waste bioreactor.</title>
        <authorList>
            <person name="Grabowski S."/>
            <person name="Apolinario E."/>
            <person name="Schneider N."/>
            <person name="Marshall C.W."/>
            <person name="Sowers K.R."/>
        </authorList>
    </citation>
    <scope>NUCLEOTIDE SEQUENCE [LARGE SCALE GENOMIC DNA]</scope>
    <source>
        <strain evidence="7 8">DSM 12537</strain>
    </source>
</reference>
<dbReference type="SUPFAM" id="SSF51182">
    <property type="entry name" value="RmlC-like cupins"/>
    <property type="match status" value="1"/>
</dbReference>
<comment type="similarity">
    <text evidence="2 6">Belongs to the KduI family.</text>
</comment>
<evidence type="ECO:0000256" key="6">
    <source>
        <dbReference type="HAMAP-Rule" id="MF_00687"/>
    </source>
</evidence>
<name>A0ABS9ELT4_9BACT</name>
<dbReference type="InterPro" id="IPR007045">
    <property type="entry name" value="KduI"/>
</dbReference>
<comment type="pathway">
    <text evidence="6">Glycan metabolism; pectin degradation; 2-dehydro-3-deoxy-D-gluconate from pectin: step 4/5.</text>
</comment>
<dbReference type="HAMAP" id="MF_00687">
    <property type="entry name" value="KduI"/>
    <property type="match status" value="1"/>
</dbReference>
<sequence>MKLDVRHGVHPQDFKCYDTDRLRKDFLITDLFVLGETSMVYSHVDRIITGGACPKEPLKLECGKELGVGYFLERRELGIINVGGPGSVTVDGETFDLKPLDGLYLGMGQKDVTFSSDDPTNPAHMYFSSAPAHTNHPNCYIDIEKAKKVKMGEPEKANVRTINQYIHPDVCTTCQLMMGLTQLESGNVWNTMPCHTHDRRMEVYFYFDLPEDGLAMHLFGEPSETRHIMVRNEEAVINPSWSIHSAAGISNYSFIWSMVGENQEFTDMDHIPMEELR</sequence>
<dbReference type="NCBIfam" id="NF002091">
    <property type="entry name" value="PRK00924.1"/>
    <property type="match status" value="1"/>
</dbReference>
<accession>A0ABS9ELT4</accession>
<dbReference type="EC" id="5.3.1.17" evidence="6"/>
<dbReference type="InterPro" id="IPR014710">
    <property type="entry name" value="RmlC-like_jellyroll"/>
</dbReference>
<gene>
    <name evidence="6 7" type="primary">kduI</name>
    <name evidence="7" type="ORF">L2W38_04990</name>
</gene>
<protein>
    <recommendedName>
        <fullName evidence="6">4-deoxy-L-threo-5-hexosulose-uronate ketol-isomerase</fullName>
        <ecNumber evidence="6">5.3.1.17</ecNumber>
    </recommendedName>
    <alternativeName>
        <fullName evidence="6">5-keto-4-deoxyuronate isomerase</fullName>
    </alternativeName>
    <alternativeName>
        <fullName evidence="6">DKI isomerase</fullName>
    </alternativeName>
</protein>
<dbReference type="InterPro" id="IPR027449">
    <property type="entry name" value="KduI_N"/>
</dbReference>
<dbReference type="CDD" id="cd20294">
    <property type="entry name" value="cupin_KduI_N"/>
    <property type="match status" value="1"/>
</dbReference>
<dbReference type="PANTHER" id="PTHR38461:SF1">
    <property type="entry name" value="4-DEOXY-L-THREO-5-HEXOSULOSE-URONATE KETOL-ISOMERASE"/>
    <property type="match status" value="1"/>
</dbReference>
<evidence type="ECO:0000256" key="3">
    <source>
        <dbReference type="ARBA" id="ARBA00022723"/>
    </source>
</evidence>
<dbReference type="Gene3D" id="2.60.120.520">
    <property type="entry name" value="pectin degrading enzyme 5-keto 4- deoxyuronate isomerase, domain 1"/>
    <property type="match status" value="1"/>
</dbReference>
<dbReference type="PANTHER" id="PTHR38461">
    <property type="entry name" value="4-DEOXY-L-THREO-5-HEXOSULOSE-URONATE KETOL-ISOMERASE"/>
    <property type="match status" value="1"/>
</dbReference>
<feature type="binding site" evidence="6">
    <location>
        <position position="195"/>
    </location>
    <ligand>
        <name>Zn(2+)</name>
        <dbReference type="ChEBI" id="CHEBI:29105"/>
    </ligand>
</feature>
<keyword evidence="3 6" id="KW-0479">Metal-binding</keyword>
<dbReference type="Proteomes" id="UP001200430">
    <property type="component" value="Unassembled WGS sequence"/>
</dbReference>
<dbReference type="InterPro" id="IPR021120">
    <property type="entry name" value="KduI/IolB_isomerase"/>
</dbReference>
<dbReference type="Pfam" id="PF04962">
    <property type="entry name" value="KduI"/>
    <property type="match status" value="1"/>
</dbReference>
<organism evidence="7 8">
    <name type="scientific">Dethiosulfovibrio marinus</name>
    <dbReference type="NCBI Taxonomy" id="133532"/>
    <lineage>
        <taxon>Bacteria</taxon>
        <taxon>Thermotogati</taxon>
        <taxon>Synergistota</taxon>
        <taxon>Synergistia</taxon>
        <taxon>Synergistales</taxon>
        <taxon>Dethiosulfovibrionaceae</taxon>
        <taxon>Dethiosulfovibrio</taxon>
    </lineage>
</organism>
<dbReference type="InterPro" id="IPR011051">
    <property type="entry name" value="RmlC_Cupin_sf"/>
</dbReference>